<name>A0ABX1GMR1_9FLAO</name>
<gene>
    <name evidence="1" type="ORF">HCU67_03100</name>
</gene>
<comment type="caution">
    <text evidence="1">The sequence shown here is derived from an EMBL/GenBank/DDBJ whole genome shotgun (WGS) entry which is preliminary data.</text>
</comment>
<organism evidence="1 2">
    <name type="scientific">Croceivirga thetidis</name>
    <dbReference type="NCBI Taxonomy" id="2721623"/>
    <lineage>
        <taxon>Bacteria</taxon>
        <taxon>Pseudomonadati</taxon>
        <taxon>Bacteroidota</taxon>
        <taxon>Flavobacteriia</taxon>
        <taxon>Flavobacteriales</taxon>
        <taxon>Flavobacteriaceae</taxon>
        <taxon>Croceivirga</taxon>
    </lineage>
</organism>
<protein>
    <submittedName>
        <fullName evidence="1">HEAT repeat domain-containing protein</fullName>
    </submittedName>
</protein>
<dbReference type="InterPro" id="IPR011989">
    <property type="entry name" value="ARM-like"/>
</dbReference>
<dbReference type="InterPro" id="IPR022573">
    <property type="entry name" value="DUF2887"/>
</dbReference>
<dbReference type="SUPFAM" id="SSF48371">
    <property type="entry name" value="ARM repeat"/>
    <property type="match status" value="1"/>
</dbReference>
<reference evidence="1 2" key="1">
    <citation type="submission" date="2020-04" db="EMBL/GenBank/DDBJ databases">
        <authorList>
            <person name="Yoon J."/>
        </authorList>
    </citation>
    <scope>NUCLEOTIDE SEQUENCE [LARGE SCALE GENOMIC DNA]</scope>
    <source>
        <strain evidence="1 2">DJ-13</strain>
    </source>
</reference>
<dbReference type="Pfam" id="PF11103">
    <property type="entry name" value="DUF2887"/>
    <property type="match status" value="1"/>
</dbReference>
<dbReference type="Proteomes" id="UP000718451">
    <property type="component" value="Unassembled WGS sequence"/>
</dbReference>
<evidence type="ECO:0000313" key="1">
    <source>
        <dbReference type="EMBL" id="NKI30914.1"/>
    </source>
</evidence>
<accession>A0ABX1GMR1</accession>
<proteinExistence type="predicted"/>
<dbReference type="InterPro" id="IPR016024">
    <property type="entry name" value="ARM-type_fold"/>
</dbReference>
<evidence type="ECO:0000313" key="2">
    <source>
        <dbReference type="Proteomes" id="UP000718451"/>
    </source>
</evidence>
<dbReference type="EMBL" id="JAAWWL010000001">
    <property type="protein sequence ID" value="NKI30914.1"/>
    <property type="molecule type" value="Genomic_DNA"/>
</dbReference>
<keyword evidence="2" id="KW-1185">Reference proteome</keyword>
<dbReference type="RefSeq" id="WP_168551136.1">
    <property type="nucleotide sequence ID" value="NZ_JAAWWL010000001.1"/>
</dbReference>
<dbReference type="Gene3D" id="1.25.10.10">
    <property type="entry name" value="Leucine-rich Repeat Variant"/>
    <property type="match status" value="1"/>
</dbReference>
<sequence length="263" mass="29886">MKKNEEMIDLIPDYLDNLLDIETKKDFEFQLSKSTVLVEELEAYKRLLAAFNEEPQIKPSENLRKGFETMLAEEKGNQIKVVSLNQGPKANWWSSLPRVAASVLLLVGAFLAGQYFQKNESEVQLVQVQTEALAYKEAAMFSLLENESASQRIRGVELIKEFEKPDQQIVAALGEKMLTDENTNVRLTALEALSSFSYSDQVKTIFIEALKTEENPSIQVAIIEMLVELQEKKAVEPMKKLLEKEETQPYIKDQINSALPKII</sequence>